<name>A0A3N2BF64_9MICO</name>
<sequence length="152" mass="16448">MSTTTIRRNRSTGRPKVLMAGAAALALAFVAACGNGDEGGESDEGDDPAAEESADEYAHPQVVADLEGARQSVLDGLEEFGDDQTQFFLADDVSAPEQNYGMWVLPVERSEETSYMTQQLELNDGNFEIEAEAAEDGTTYWIDQDGEITVED</sequence>
<reference evidence="3 4" key="1">
    <citation type="submission" date="2018-11" db="EMBL/GenBank/DDBJ databases">
        <title>Sequencing the genomes of 1000 actinobacteria strains.</title>
        <authorList>
            <person name="Klenk H.-P."/>
        </authorList>
    </citation>
    <scope>NUCLEOTIDE SEQUENCE [LARGE SCALE GENOMIC DNA]</scope>
    <source>
        <strain evidence="3 4">DSM 11294</strain>
    </source>
</reference>
<comment type="caution">
    <text evidence="3">The sequence shown here is derived from an EMBL/GenBank/DDBJ whole genome shotgun (WGS) entry which is preliminary data.</text>
</comment>
<keyword evidence="4" id="KW-1185">Reference proteome</keyword>
<dbReference type="AlphaFoldDB" id="A0A3N2BF64"/>
<evidence type="ECO:0000256" key="2">
    <source>
        <dbReference type="SAM" id="SignalP"/>
    </source>
</evidence>
<feature type="compositionally biased region" description="Acidic residues" evidence="1">
    <location>
        <begin position="38"/>
        <end position="55"/>
    </location>
</feature>
<feature type="region of interest" description="Disordered" evidence="1">
    <location>
        <begin position="34"/>
        <end position="59"/>
    </location>
</feature>
<keyword evidence="2" id="KW-0732">Signal</keyword>
<evidence type="ECO:0000256" key="1">
    <source>
        <dbReference type="SAM" id="MobiDB-lite"/>
    </source>
</evidence>
<dbReference type="Proteomes" id="UP000280668">
    <property type="component" value="Unassembled WGS sequence"/>
</dbReference>
<evidence type="ECO:0000313" key="3">
    <source>
        <dbReference type="EMBL" id="ROR73901.1"/>
    </source>
</evidence>
<dbReference type="PROSITE" id="PS51257">
    <property type="entry name" value="PROKAR_LIPOPROTEIN"/>
    <property type="match status" value="1"/>
</dbReference>
<dbReference type="EMBL" id="RKHK01000001">
    <property type="protein sequence ID" value="ROR73901.1"/>
    <property type="molecule type" value="Genomic_DNA"/>
</dbReference>
<gene>
    <name evidence="3" type="ORF">EDD31_2294</name>
</gene>
<dbReference type="OrthoDB" id="3267832at2"/>
<accession>A0A3N2BF64</accession>
<feature type="chain" id="PRO_5039281400" evidence="2">
    <location>
        <begin position="32"/>
        <end position="152"/>
    </location>
</feature>
<organism evidence="3 4">
    <name type="scientific">Bogoriella caseilytica</name>
    <dbReference type="NCBI Taxonomy" id="56055"/>
    <lineage>
        <taxon>Bacteria</taxon>
        <taxon>Bacillati</taxon>
        <taxon>Actinomycetota</taxon>
        <taxon>Actinomycetes</taxon>
        <taxon>Micrococcales</taxon>
        <taxon>Bogoriellaceae</taxon>
        <taxon>Bogoriella</taxon>
    </lineage>
</organism>
<evidence type="ECO:0000313" key="4">
    <source>
        <dbReference type="Proteomes" id="UP000280668"/>
    </source>
</evidence>
<dbReference type="RefSeq" id="WP_123304261.1">
    <property type="nucleotide sequence ID" value="NZ_RKHK01000001.1"/>
</dbReference>
<protein>
    <submittedName>
        <fullName evidence="3">Uncharacterized protein</fullName>
    </submittedName>
</protein>
<feature type="signal peptide" evidence="2">
    <location>
        <begin position="1"/>
        <end position="31"/>
    </location>
</feature>
<proteinExistence type="predicted"/>